<dbReference type="EMBL" id="RDQH01000330">
    <property type="protein sequence ID" value="RXI01200.1"/>
    <property type="molecule type" value="Genomic_DNA"/>
</dbReference>
<evidence type="ECO:0000313" key="2">
    <source>
        <dbReference type="Proteomes" id="UP000290289"/>
    </source>
</evidence>
<dbReference type="AlphaFoldDB" id="A0A498JZ70"/>
<keyword evidence="2" id="KW-1185">Reference proteome</keyword>
<comment type="caution">
    <text evidence="1">The sequence shown here is derived from an EMBL/GenBank/DDBJ whole genome shotgun (WGS) entry which is preliminary data.</text>
</comment>
<reference evidence="1 2" key="1">
    <citation type="submission" date="2018-10" db="EMBL/GenBank/DDBJ databases">
        <title>A high-quality apple genome assembly.</title>
        <authorList>
            <person name="Hu J."/>
        </authorList>
    </citation>
    <scope>NUCLEOTIDE SEQUENCE [LARGE SCALE GENOMIC DNA]</scope>
    <source>
        <strain evidence="2">cv. HFTH1</strain>
        <tissue evidence="1">Young leaf</tissue>
    </source>
</reference>
<accession>A0A498JZ70</accession>
<protein>
    <submittedName>
        <fullName evidence="1">Uncharacterized protein</fullName>
    </submittedName>
</protein>
<sequence length="181" mass="20099">MVALICNINKQQLNFCKFSLKDIKFSNMGAIKCPSNRKFGEAILSEIDGEMFPSESKFNSIKRDAFHEEDSAYTTLRKKIENSKLDDPLNESPSQIATTNWALPAKIQGVDELPNFKVLEANPIPPKIPKCYIFESIDLKVPRGVYLISLIRIFPSLPSTRPFGSSLASGSIGTPKLSECA</sequence>
<organism evidence="1 2">
    <name type="scientific">Malus domestica</name>
    <name type="common">Apple</name>
    <name type="synonym">Pyrus malus</name>
    <dbReference type="NCBI Taxonomy" id="3750"/>
    <lineage>
        <taxon>Eukaryota</taxon>
        <taxon>Viridiplantae</taxon>
        <taxon>Streptophyta</taxon>
        <taxon>Embryophyta</taxon>
        <taxon>Tracheophyta</taxon>
        <taxon>Spermatophyta</taxon>
        <taxon>Magnoliopsida</taxon>
        <taxon>eudicotyledons</taxon>
        <taxon>Gunneridae</taxon>
        <taxon>Pentapetalae</taxon>
        <taxon>rosids</taxon>
        <taxon>fabids</taxon>
        <taxon>Rosales</taxon>
        <taxon>Rosaceae</taxon>
        <taxon>Amygdaloideae</taxon>
        <taxon>Maleae</taxon>
        <taxon>Malus</taxon>
    </lineage>
</organism>
<gene>
    <name evidence="1" type="ORF">DVH24_001434</name>
</gene>
<dbReference type="Proteomes" id="UP000290289">
    <property type="component" value="Chromosome 4"/>
</dbReference>
<name>A0A498JZ70_MALDO</name>
<evidence type="ECO:0000313" key="1">
    <source>
        <dbReference type="EMBL" id="RXI01200.1"/>
    </source>
</evidence>
<proteinExistence type="predicted"/>